<accession>A0AAE0FG54</accession>
<dbReference type="PROSITE" id="PS50157">
    <property type="entry name" value="ZINC_FINGER_C2H2_2"/>
    <property type="match status" value="1"/>
</dbReference>
<dbReference type="Gene3D" id="3.30.160.20">
    <property type="match status" value="1"/>
</dbReference>
<evidence type="ECO:0000256" key="4">
    <source>
        <dbReference type="SAM" id="MobiDB-lite"/>
    </source>
</evidence>
<name>A0AAE0FG54_9CHLO</name>
<dbReference type="SMART" id="SM00355">
    <property type="entry name" value="ZnF_C2H2"/>
    <property type="match status" value="1"/>
</dbReference>
<evidence type="ECO:0000256" key="2">
    <source>
        <dbReference type="ARBA" id="ARBA00022806"/>
    </source>
</evidence>
<reference evidence="6 7" key="1">
    <citation type="journal article" date="2015" name="Genome Biol. Evol.">
        <title>Comparative Genomics of a Bacterivorous Green Alga Reveals Evolutionary Causalities and Consequences of Phago-Mixotrophic Mode of Nutrition.</title>
        <authorList>
            <person name="Burns J.A."/>
            <person name="Paasch A."/>
            <person name="Narechania A."/>
            <person name="Kim E."/>
        </authorList>
    </citation>
    <scope>NUCLEOTIDE SEQUENCE [LARGE SCALE GENOMIC DNA]</scope>
    <source>
        <strain evidence="6 7">PLY_AMNH</strain>
    </source>
</reference>
<keyword evidence="2" id="KW-0347">Helicase</keyword>
<feature type="region of interest" description="Disordered" evidence="4">
    <location>
        <begin position="51"/>
        <end position="114"/>
    </location>
</feature>
<dbReference type="PROSITE" id="PS00028">
    <property type="entry name" value="ZINC_FINGER_C2H2_1"/>
    <property type="match status" value="1"/>
</dbReference>
<feature type="compositionally biased region" description="Basic and acidic residues" evidence="4">
    <location>
        <begin position="354"/>
        <end position="367"/>
    </location>
</feature>
<protein>
    <recommendedName>
        <fullName evidence="5">C2H2-type domain-containing protein</fullName>
    </recommendedName>
</protein>
<keyword evidence="3" id="KW-0479">Metal-binding</keyword>
<dbReference type="Proteomes" id="UP001190700">
    <property type="component" value="Unassembled WGS sequence"/>
</dbReference>
<dbReference type="GO" id="GO:0008270">
    <property type="term" value="F:zinc ion binding"/>
    <property type="evidence" value="ECO:0007669"/>
    <property type="project" value="UniProtKB-KW"/>
</dbReference>
<proteinExistence type="predicted"/>
<dbReference type="InterPro" id="IPR056328">
    <property type="entry name" value="DSRM_DHX29"/>
</dbReference>
<keyword evidence="2" id="KW-0547">Nucleotide-binding</keyword>
<feature type="compositionally biased region" description="Basic and acidic residues" evidence="4">
    <location>
        <begin position="51"/>
        <end position="64"/>
    </location>
</feature>
<feature type="region of interest" description="Disordered" evidence="4">
    <location>
        <begin position="341"/>
        <end position="381"/>
    </location>
</feature>
<sequence>MKKVLAKQKKGIFGTGAISSGGSSEPIDKRGKTDYPCPHCDRIFKQVDRYKQHLAKQHADKAAEVPEPGPATAAAPSDPDQGNSAQASGRVSAGKSAANKPEASTAPRITHKTPKAMLHEWCQKHKKPVPKFSAREAPHGGQGWICKVVLPDKHKPDSDMVLWMNSPADTKDDAIHAGAVVALARVNTNLPLHRLLEPKYKEYWDRCVQDEGDREKREAIARERATRAAEIAKHKSRDEIMEVFMSEENRKMVENVLQSSRMSTPLPAPAPPAPAEEMGTEDAVESDPQVEAVTAKLGGMGFTGVQIQRAKEEMGCQNASSAIDWLVMNLPEQELPPQFAPGVGQPIRRLQGASDKKKSPAVEKDQDQLPPDAEALHHHGYPASTCTSALRDTGGDSKLALQKLFKQVVLGEVDGAWDAWPGSGTDISETEAEEAVSSWEDERVALESIFPEDVKCILCPSSPALHRSHGALVLPVGTLAILPPRHSCVSAISSSPAHDCSKSL</sequence>
<keyword evidence="2" id="KW-0067">ATP-binding</keyword>
<evidence type="ECO:0000256" key="3">
    <source>
        <dbReference type="PROSITE-ProRule" id="PRU00042"/>
    </source>
</evidence>
<feature type="compositionally biased region" description="Basic and acidic residues" evidence="4">
    <location>
        <begin position="26"/>
        <end position="36"/>
    </location>
</feature>
<dbReference type="InterPro" id="IPR013087">
    <property type="entry name" value="Znf_C2H2_type"/>
</dbReference>
<dbReference type="Gene3D" id="3.30.160.60">
    <property type="entry name" value="Classic Zinc Finger"/>
    <property type="match status" value="1"/>
</dbReference>
<dbReference type="EMBL" id="LGRX02019272">
    <property type="protein sequence ID" value="KAK3258778.1"/>
    <property type="molecule type" value="Genomic_DNA"/>
</dbReference>
<evidence type="ECO:0000313" key="6">
    <source>
        <dbReference type="EMBL" id="KAK3258778.1"/>
    </source>
</evidence>
<feature type="region of interest" description="Disordered" evidence="4">
    <location>
        <begin position="1"/>
        <end position="36"/>
    </location>
</feature>
<comment type="caution">
    <text evidence="6">The sequence shown here is derived from an EMBL/GenBank/DDBJ whole genome shotgun (WGS) entry which is preliminary data.</text>
</comment>
<dbReference type="AlphaFoldDB" id="A0AAE0FG54"/>
<feature type="compositionally biased region" description="Basic residues" evidence="4">
    <location>
        <begin position="1"/>
        <end position="10"/>
    </location>
</feature>
<feature type="domain" description="C2H2-type" evidence="5">
    <location>
        <begin position="35"/>
        <end position="63"/>
    </location>
</feature>
<gene>
    <name evidence="6" type="ORF">CYMTET_32194</name>
</gene>
<evidence type="ECO:0000256" key="1">
    <source>
        <dbReference type="ARBA" id="ARBA00022801"/>
    </source>
</evidence>
<dbReference type="Pfam" id="PF24385">
    <property type="entry name" value="DSRM_DHX29"/>
    <property type="match status" value="1"/>
</dbReference>
<evidence type="ECO:0000259" key="5">
    <source>
        <dbReference type="PROSITE" id="PS50157"/>
    </source>
</evidence>
<organism evidence="6 7">
    <name type="scientific">Cymbomonas tetramitiformis</name>
    <dbReference type="NCBI Taxonomy" id="36881"/>
    <lineage>
        <taxon>Eukaryota</taxon>
        <taxon>Viridiplantae</taxon>
        <taxon>Chlorophyta</taxon>
        <taxon>Pyramimonadophyceae</taxon>
        <taxon>Pyramimonadales</taxon>
        <taxon>Pyramimonadaceae</taxon>
        <taxon>Cymbomonas</taxon>
    </lineage>
</organism>
<keyword evidence="3" id="KW-0862">Zinc</keyword>
<keyword evidence="7" id="KW-1185">Reference proteome</keyword>
<evidence type="ECO:0000313" key="7">
    <source>
        <dbReference type="Proteomes" id="UP001190700"/>
    </source>
</evidence>
<keyword evidence="1" id="KW-0378">Hydrolase</keyword>
<dbReference type="GO" id="GO:0016787">
    <property type="term" value="F:hydrolase activity"/>
    <property type="evidence" value="ECO:0007669"/>
    <property type="project" value="UniProtKB-KW"/>
</dbReference>
<dbReference type="SUPFAM" id="SSF54768">
    <property type="entry name" value="dsRNA-binding domain-like"/>
    <property type="match status" value="1"/>
</dbReference>
<keyword evidence="3" id="KW-0863">Zinc-finger</keyword>
<dbReference type="GO" id="GO:0004386">
    <property type="term" value="F:helicase activity"/>
    <property type="evidence" value="ECO:0007669"/>
    <property type="project" value="UniProtKB-KW"/>
</dbReference>
<feature type="compositionally biased region" description="Polar residues" evidence="4">
    <location>
        <begin position="80"/>
        <end position="89"/>
    </location>
</feature>